<protein>
    <submittedName>
        <fullName evidence="1">Uncharacterized protein</fullName>
    </submittedName>
</protein>
<proteinExistence type="predicted"/>
<accession>A0A0F8XMM0</accession>
<gene>
    <name evidence="1" type="ORF">LCGC14_3005120</name>
</gene>
<organism evidence="1">
    <name type="scientific">marine sediment metagenome</name>
    <dbReference type="NCBI Taxonomy" id="412755"/>
    <lineage>
        <taxon>unclassified sequences</taxon>
        <taxon>metagenomes</taxon>
        <taxon>ecological metagenomes</taxon>
    </lineage>
</organism>
<name>A0A0F8XMM0_9ZZZZ</name>
<evidence type="ECO:0000313" key="1">
    <source>
        <dbReference type="EMBL" id="KKK62360.1"/>
    </source>
</evidence>
<dbReference type="EMBL" id="LAZR01062028">
    <property type="protein sequence ID" value="KKK62360.1"/>
    <property type="molecule type" value="Genomic_DNA"/>
</dbReference>
<reference evidence="1" key="1">
    <citation type="journal article" date="2015" name="Nature">
        <title>Complex archaea that bridge the gap between prokaryotes and eukaryotes.</title>
        <authorList>
            <person name="Spang A."/>
            <person name="Saw J.H."/>
            <person name="Jorgensen S.L."/>
            <person name="Zaremba-Niedzwiedzka K."/>
            <person name="Martijn J."/>
            <person name="Lind A.E."/>
            <person name="van Eijk R."/>
            <person name="Schleper C."/>
            <person name="Guy L."/>
            <person name="Ettema T.J."/>
        </authorList>
    </citation>
    <scope>NUCLEOTIDE SEQUENCE</scope>
</reference>
<dbReference type="AlphaFoldDB" id="A0A0F8XMM0"/>
<comment type="caution">
    <text evidence="1">The sequence shown here is derived from an EMBL/GenBank/DDBJ whole genome shotgun (WGS) entry which is preliminary data.</text>
</comment>
<sequence length="53" mass="6501">MKIYMEDIVKKYITGLKEYIISFFESTGLNNYQFKEIQKFISGWEVNFEMYIE</sequence>
<feature type="non-terminal residue" evidence="1">
    <location>
        <position position="53"/>
    </location>
</feature>